<dbReference type="EMBL" id="VIVL01000007">
    <property type="protein sequence ID" value="TWD78599.1"/>
    <property type="molecule type" value="Genomic_DNA"/>
</dbReference>
<dbReference type="Proteomes" id="UP000319722">
    <property type="component" value="Unassembled WGS sequence"/>
</dbReference>
<name>A0A561BIA8_9BURK</name>
<dbReference type="AlphaFoldDB" id="A0A561BIA8"/>
<protein>
    <submittedName>
        <fullName evidence="2">Uncharacterized protein</fullName>
    </submittedName>
</protein>
<evidence type="ECO:0000313" key="3">
    <source>
        <dbReference type="Proteomes" id="UP000319722"/>
    </source>
</evidence>
<reference evidence="2 3" key="1">
    <citation type="submission" date="2019-06" db="EMBL/GenBank/DDBJ databases">
        <title>Sorghum-associated microbial communities from plants grown in Nebraska, USA.</title>
        <authorList>
            <person name="Schachtman D."/>
        </authorList>
    </citation>
    <scope>NUCLEOTIDE SEQUENCE [LARGE SCALE GENOMIC DNA]</scope>
    <source>
        <strain evidence="2 3">T529</strain>
    </source>
</reference>
<evidence type="ECO:0000313" key="2">
    <source>
        <dbReference type="EMBL" id="TWD78599.1"/>
    </source>
</evidence>
<sequence length="207" mass="23098">MHRINAKRRGPAPAIVWHDRRMPEPSRRIPYRTWPGALAVLLAIAAYVGGLSFWDRRTPGSRPLPTGETVAVGHARFVPASGWEMDLSRSRAGQSLMLFKGGHKFLVTTRAWAGGPDGPLMRQQRLMERGQRLNIDGDVSDFVTSWGLQGKTFAYYGSKLAGRFWQVVDLRRQSLVQIDCYGASEGLNEAMAEARSMLESMDLEAPQ</sequence>
<evidence type="ECO:0000256" key="1">
    <source>
        <dbReference type="SAM" id="Phobius"/>
    </source>
</evidence>
<keyword evidence="1" id="KW-0812">Transmembrane</keyword>
<feature type="transmembrane region" description="Helical" evidence="1">
    <location>
        <begin position="31"/>
        <end position="54"/>
    </location>
</feature>
<comment type="caution">
    <text evidence="2">The sequence shown here is derived from an EMBL/GenBank/DDBJ whole genome shotgun (WGS) entry which is preliminary data.</text>
</comment>
<organism evidence="2 3">
    <name type="scientific">Variovorax beijingensis</name>
    <dbReference type="NCBI Taxonomy" id="2496117"/>
    <lineage>
        <taxon>Bacteria</taxon>
        <taxon>Pseudomonadati</taxon>
        <taxon>Pseudomonadota</taxon>
        <taxon>Betaproteobacteria</taxon>
        <taxon>Burkholderiales</taxon>
        <taxon>Comamonadaceae</taxon>
        <taxon>Variovorax</taxon>
    </lineage>
</organism>
<proteinExistence type="predicted"/>
<keyword evidence="1" id="KW-1133">Transmembrane helix</keyword>
<gene>
    <name evidence="2" type="ORF">FB547_107133</name>
</gene>
<keyword evidence="1" id="KW-0472">Membrane</keyword>
<accession>A0A561BIA8</accession>